<organism evidence="2 3">
    <name type="scientific">Lentzea sokolovensis</name>
    <dbReference type="NCBI Taxonomy" id="3095429"/>
    <lineage>
        <taxon>Bacteria</taxon>
        <taxon>Bacillati</taxon>
        <taxon>Actinomycetota</taxon>
        <taxon>Actinomycetes</taxon>
        <taxon>Pseudonocardiales</taxon>
        <taxon>Pseudonocardiaceae</taxon>
        <taxon>Lentzea</taxon>
    </lineage>
</organism>
<keyword evidence="3" id="KW-1185">Reference proteome</keyword>
<sequence length="242" mass="26468">MNLTDLLVHEMVVDWGSHRRVITKRNGETVFQCVVRPAEGLTYVTECLPQRDDPASVEHLAEVLVYLRGLGMNDIVAVHPEFWDVGGTDCGRIVPMWLKLDSEMIASFERALPVGYRVAPFTTELPGDDHDRGVFAEIVSGQYGPLVDEASLRIVEDGTKGAIAVTEDRGVPLIGHLVVESGQRGAGLGKTLLVRSMLALASAGYADCRLNVMAENFTARRLYRSIGFGQDRATLKASRVTS</sequence>
<reference evidence="2 3" key="1">
    <citation type="submission" date="2023-11" db="EMBL/GenBank/DDBJ databases">
        <title>Lentzea sokolovensis, sp. nov., Lentzea kristufkii, sp. nov., and Lentzea miocenensis, sp. nov., rare actinobacteria from Sokolov Coal Basin, Miocene lacustrine sediment, Czech Republic.</title>
        <authorList>
            <person name="Lara A."/>
            <person name="Kotroba L."/>
            <person name="Nouioui I."/>
            <person name="Neumann-Schaal M."/>
            <person name="Mast Y."/>
            <person name="Chronakova A."/>
        </authorList>
    </citation>
    <scope>NUCLEOTIDE SEQUENCE [LARGE SCALE GENOMIC DNA]</scope>
    <source>
        <strain evidence="2 3">BCCO 10_0061</strain>
    </source>
</reference>
<keyword evidence="2" id="KW-0808">Transferase</keyword>
<dbReference type="InterPro" id="IPR000182">
    <property type="entry name" value="GNAT_dom"/>
</dbReference>
<dbReference type="RefSeq" id="WP_319974444.1">
    <property type="nucleotide sequence ID" value="NZ_JAXAVU010000004.1"/>
</dbReference>
<evidence type="ECO:0000313" key="2">
    <source>
        <dbReference type="EMBL" id="MDX8142142.1"/>
    </source>
</evidence>
<dbReference type="Gene3D" id="3.40.630.30">
    <property type="match status" value="1"/>
</dbReference>
<comment type="caution">
    <text evidence="2">The sequence shown here is derived from an EMBL/GenBank/DDBJ whole genome shotgun (WGS) entry which is preliminary data.</text>
</comment>
<proteinExistence type="predicted"/>
<name>A0ABU4USJ1_9PSEU</name>
<gene>
    <name evidence="2" type="ORF">SK854_08470</name>
</gene>
<dbReference type="InterPro" id="IPR016181">
    <property type="entry name" value="Acyl_CoA_acyltransferase"/>
</dbReference>
<dbReference type="Pfam" id="PF13673">
    <property type="entry name" value="Acetyltransf_10"/>
    <property type="match status" value="1"/>
</dbReference>
<dbReference type="GO" id="GO:0016746">
    <property type="term" value="F:acyltransferase activity"/>
    <property type="evidence" value="ECO:0007669"/>
    <property type="project" value="UniProtKB-KW"/>
</dbReference>
<dbReference type="Proteomes" id="UP001285352">
    <property type="component" value="Unassembled WGS sequence"/>
</dbReference>
<evidence type="ECO:0000313" key="3">
    <source>
        <dbReference type="Proteomes" id="UP001285352"/>
    </source>
</evidence>
<dbReference type="SUPFAM" id="SSF55729">
    <property type="entry name" value="Acyl-CoA N-acyltransferases (Nat)"/>
    <property type="match status" value="1"/>
</dbReference>
<dbReference type="EC" id="2.3.1.-" evidence="2"/>
<keyword evidence="2" id="KW-0012">Acyltransferase</keyword>
<dbReference type="EMBL" id="JAXAVU010000004">
    <property type="protein sequence ID" value="MDX8142142.1"/>
    <property type="molecule type" value="Genomic_DNA"/>
</dbReference>
<protein>
    <submittedName>
        <fullName evidence="2">GNAT family N-acetyltransferase</fullName>
        <ecNumber evidence="2">2.3.1.-</ecNumber>
    </submittedName>
</protein>
<accession>A0ABU4USJ1</accession>
<feature type="domain" description="N-acetyltransferase" evidence="1">
    <location>
        <begin position="157"/>
        <end position="233"/>
    </location>
</feature>
<evidence type="ECO:0000259" key="1">
    <source>
        <dbReference type="Pfam" id="PF13673"/>
    </source>
</evidence>